<protein>
    <submittedName>
        <fullName evidence="7">Outer membrane beta-barrel protein</fullName>
    </submittedName>
</protein>
<dbReference type="AlphaFoldDB" id="A0A6I4IXE0"/>
<dbReference type="SUPFAM" id="SSF56925">
    <property type="entry name" value="OMPA-like"/>
    <property type="match status" value="1"/>
</dbReference>
<evidence type="ECO:0000256" key="5">
    <source>
        <dbReference type="SAM" id="SignalP"/>
    </source>
</evidence>
<keyword evidence="3" id="KW-0472">Membrane</keyword>
<dbReference type="PANTHER" id="PTHR34001:SF3">
    <property type="entry name" value="BLL7405 PROTEIN"/>
    <property type="match status" value="1"/>
</dbReference>
<evidence type="ECO:0000259" key="6">
    <source>
        <dbReference type="Pfam" id="PF13505"/>
    </source>
</evidence>
<reference evidence="7 8" key="1">
    <citation type="submission" date="2019-12" db="EMBL/GenBank/DDBJ databases">
        <authorList>
            <person name="Huq M.A."/>
        </authorList>
    </citation>
    <scope>NUCLEOTIDE SEQUENCE [LARGE SCALE GENOMIC DNA]</scope>
    <source>
        <strain evidence="7 8">MAH-20</strain>
    </source>
</reference>
<dbReference type="Gene3D" id="2.40.160.20">
    <property type="match status" value="1"/>
</dbReference>
<dbReference type="InterPro" id="IPR051692">
    <property type="entry name" value="OMP-like"/>
</dbReference>
<sequence length="201" mass="21864">MKIKLALFTLLLASGTSQPLAAQSFEGPYVGAQAGWTQNKLGRVETDLGTARVNSSKDAVAAGIFAGYNIRPADRIVLSGEAGVLFGFDDRLTRSYKDAVATINPEYSFDLGVRAGYLVTDRTLVYVRGGYENVRASVRLLDLEGPRRGKDNLDGWTVGGGVERLLTQRLSARLEYRYSDLGGSGSKFERHQALAGLAWHF</sequence>
<dbReference type="EMBL" id="WQMS01000002">
    <property type="protein sequence ID" value="MVO76852.1"/>
    <property type="molecule type" value="Genomic_DNA"/>
</dbReference>
<gene>
    <name evidence="7" type="ORF">GON01_02720</name>
</gene>
<feature type="chain" id="PRO_5026159340" evidence="5">
    <location>
        <begin position="22"/>
        <end position="201"/>
    </location>
</feature>
<dbReference type="InterPro" id="IPR011250">
    <property type="entry name" value="OMP/PagP_B-barrel"/>
</dbReference>
<name>A0A6I4IXE0_9SPHN</name>
<dbReference type="RefSeq" id="WP_157025814.1">
    <property type="nucleotide sequence ID" value="NZ_WQMS01000002.1"/>
</dbReference>
<evidence type="ECO:0000256" key="4">
    <source>
        <dbReference type="ARBA" id="ARBA00038306"/>
    </source>
</evidence>
<organism evidence="7 8">
    <name type="scientific">Sphingomonas horti</name>
    <dbReference type="NCBI Taxonomy" id="2682842"/>
    <lineage>
        <taxon>Bacteria</taxon>
        <taxon>Pseudomonadati</taxon>
        <taxon>Pseudomonadota</taxon>
        <taxon>Alphaproteobacteria</taxon>
        <taxon>Sphingomonadales</taxon>
        <taxon>Sphingomonadaceae</taxon>
        <taxon>Sphingomonas</taxon>
    </lineage>
</organism>
<evidence type="ECO:0000313" key="7">
    <source>
        <dbReference type="EMBL" id="MVO76852.1"/>
    </source>
</evidence>
<dbReference type="Proteomes" id="UP000441389">
    <property type="component" value="Unassembled WGS sequence"/>
</dbReference>
<dbReference type="PANTHER" id="PTHR34001">
    <property type="entry name" value="BLL7405 PROTEIN"/>
    <property type="match status" value="1"/>
</dbReference>
<keyword evidence="8" id="KW-1185">Reference proteome</keyword>
<dbReference type="GO" id="GO:0016020">
    <property type="term" value="C:membrane"/>
    <property type="evidence" value="ECO:0007669"/>
    <property type="project" value="UniProtKB-SubCell"/>
</dbReference>
<feature type="signal peptide" evidence="5">
    <location>
        <begin position="1"/>
        <end position="21"/>
    </location>
</feature>
<dbReference type="Pfam" id="PF13505">
    <property type="entry name" value="OMP_b-brl"/>
    <property type="match status" value="1"/>
</dbReference>
<comment type="caution">
    <text evidence="7">The sequence shown here is derived from an EMBL/GenBank/DDBJ whole genome shotgun (WGS) entry which is preliminary data.</text>
</comment>
<evidence type="ECO:0000256" key="1">
    <source>
        <dbReference type="ARBA" id="ARBA00004370"/>
    </source>
</evidence>
<comment type="similarity">
    <text evidence="4">Belongs to the Omp25/RopB family.</text>
</comment>
<evidence type="ECO:0000313" key="8">
    <source>
        <dbReference type="Proteomes" id="UP000441389"/>
    </source>
</evidence>
<evidence type="ECO:0000256" key="3">
    <source>
        <dbReference type="ARBA" id="ARBA00023136"/>
    </source>
</evidence>
<accession>A0A6I4IXE0</accession>
<feature type="domain" description="Outer membrane protein beta-barrel" evidence="6">
    <location>
        <begin position="9"/>
        <end position="201"/>
    </location>
</feature>
<comment type="subcellular location">
    <subcellularLocation>
        <location evidence="1">Membrane</location>
    </subcellularLocation>
</comment>
<keyword evidence="2 5" id="KW-0732">Signal</keyword>
<dbReference type="InterPro" id="IPR027385">
    <property type="entry name" value="Beta-barrel_OMP"/>
</dbReference>
<proteinExistence type="inferred from homology"/>
<evidence type="ECO:0000256" key="2">
    <source>
        <dbReference type="ARBA" id="ARBA00022729"/>
    </source>
</evidence>